<evidence type="ECO:0000259" key="5">
    <source>
        <dbReference type="PROSITE" id="PS50197"/>
    </source>
</evidence>
<gene>
    <name evidence="7" type="ORF">PRUPE_2G149000</name>
</gene>
<dbReference type="Pfam" id="PF02138">
    <property type="entry name" value="Beach"/>
    <property type="match status" value="1"/>
</dbReference>
<evidence type="ECO:0000313" key="8">
    <source>
        <dbReference type="Proteomes" id="UP000006882"/>
    </source>
</evidence>
<dbReference type="PANTHER" id="PTHR13743:SF157">
    <property type="entry name" value="BEACH DOMAIN-CONTAINING PROTEIN C2"/>
    <property type="match status" value="1"/>
</dbReference>
<dbReference type="EMBL" id="CM007652">
    <property type="protein sequence ID" value="ONI22755.1"/>
    <property type="molecule type" value="Genomic_DNA"/>
</dbReference>
<dbReference type="Gramene" id="ONI22755">
    <property type="protein sequence ID" value="ONI22755"/>
    <property type="gene ID" value="PRUPE_2G149000"/>
</dbReference>
<feature type="compositionally biased region" description="Basic and acidic residues" evidence="4">
    <location>
        <begin position="1027"/>
        <end position="1037"/>
    </location>
</feature>
<dbReference type="InterPro" id="IPR036322">
    <property type="entry name" value="WD40_repeat_dom_sf"/>
</dbReference>
<sequence>MEEEEERNKEFEKNSRKDSDNHEVGGDLQENIDPSHQENMKNTDGDVADVGHDSVTLQGVDSATTVVDEDQFEQVSLKDQDKIVGASQGGYVDSNQSSNSDIPRNSDTTRLSSGQFEDTSQTFTAELNSSAVDGMQHDQSAWSPGQDRKFGHKPSMSSTSFDSSFYGDVGYSPAGSPPKPRPKPAMPNVSPELLHLVDSAIMGKPESLDKLKNIVSGVESFGSGEEMDGIAYLVVDSLIATMGGVESFEEDEDNNPPSVMLNSRAAIVSGALIPSLPWVGDSDVIMSPRTRMVRGLLAILRACTRNRAMCSMAGLLGVLLRSAEKIFVHDVDSPLQMRWDGAPLCYCIQYLAGHSLSVIDMHRWFQVITRTLTTVWSTRLMIALEKAMGGKESRGPACTFEFDGESSGLLGPGESRWPFTNGYAFATWIYIESFADTLNAATAAAAIAAAAAAKSGKSSAMSAAAAASALAGEGTAHMPRLFSFLSADNQGLEAYFHAQFLVVESGSGKGKKASLHFTHAFKPQCWYFIGLEHTCKQGLLGKAESELRLYIDGSLYETRPFEFPRISKPLAFCCIGTNPPPTMAGLQRRRRQCPLFAEMGPVYIFKEPIGPERMSRLASRGGDVLPSFGHAAGLPWLATNVHVQNMAVESSLLDAELGGCIHLLYHPSLLSGRFCPDASPSGAAGMLRRPAEVLGQVHIATRMRPVAALWALAYGGPMSLLPLAVSSVDIDSLEPRQGNPPLSLATTALAAPIFRTICMAIQHPRNNEEFCRTRGPEVLSRILNYLLQTLSSLHAGEKNGVGDEELVAAILSLCQSQQKNYALKVQLFSTLLLDLKIWSLCNYGLQKKLLSSLADMVFTESSVMRDANAIQMLLDSCRRCYWTIREKDSVNTFSLSLNEARRPVGEVNALVDELLVIIELLVGAAPPSLASDDVRCLLGFMVDCPQPNQVARVLHLIYRLVVQPNASRAQTFAEAFIDCGGIETLLVLLQREAKAGDYSIPESMTKNDEILSVQGPEPDSGTVVSEKVQDDESSEGKEFNLHEEVGESQTPEASCPVAVSPDLKIGRMASASESAFTKNLGGIDLSISADNARNNVYNIDKSDGVVVGIIGLLGALVASGYLKFGSRAPSDMANSLIGSALNDGGGTMFEDKVCLLLFALQKAFQAAPNRLLTSNVYTALLGASINASSTDDGLNFYDSGHQFEHLQLLLVLLRSLPYAPKALQSRALQDLLFLACSHSENRSSLTQMEEWPEWLLEVLISSYEMDADKHSDSSSSGDIEDLIHNFLIIMLEHSMRQKDGWKDIEATIHCAEWLCIVGGSNTGEQRVRREESLPIFKRRLLGGLLDFAARELQVQTQVIAAAAANVASEGLSPNDSKAEAENAAQLSVALVENAIVILMLVEDHLRLQSKLACASRAADSSPSPLSLVSPMNNNLNSLNTVGGDSFGALGDRKSLSSESGLPLDLLASMADANGQISAAVMERLTAAAAAEPYGSVSCAFVSYGSCAMDLAVGWKYRSRLWYGVGLPSTSAAFGGGGSGWESWKSALEKDANGNWIELPLVKKSVAMLQALLLDDSGLGGGLGIGGGSGTGMGGMAALYQLLDSDQPFLCMLRMALLSMREEDDGEQSLLMRNVSIEDGKSEGRQPRSALLWSVLSPVLNMAISDSKRQRVLVASCVLYSEVDRRSQVDLITRHRLGNGVRAWRKLMHCLIEMKCLFGPSGDQLCKPAPVFWKLDFMESSSRMRRCIRRNYKGSDHFGAAANYEDHNKMKEQENVIHSSNAPILAAEAIAMEAVNEDDEQGEIDNLEGRASSVEESGENQPHPSETAGQSPQVPMEFGDPHVACEPDMGESSSAVAPGYVPSELDERIVLELPSSMVRPLRVIRGTFQVTSRRINFIVDNSEPNGAVDILDCTEMRDQEKDRSWLMSSLHQIYSRRYLLRRSALELFLVDRSNFFFDFGSTEGRRNAYRAIVQARPPHLNNIYLATQRPEQLLKRTQLMERWARWEISNFEYLMQLNTLAGRSYNDITQYPVFPWILSDYSSKRLDLADPSSYRDLSKPVGALSADRLKKFQERYSSFEDPVIPKFHYGSHYSSAGTVLYYLVRVEPFTTLSIQLQGGKFDHADRMFSDIPGTWNGVIEDMSDVKELVPELFYLPEMLTNENSIDFGTTQTGGQLDSVKLPPWAENPIDFIHKHRKALESEHVSAHLHEWIDLIFGYKQRGKEAILANNVFFYITYEGTVDIDKISDPVQQRATQDQIAYFGQTPSQLLTIPHLKKLPLADVLHLQTIFRNPKEVKPYAVPAPERCNLPAAAIHASSDAIIIANINAPAANVAEHKWQPNTPDGQGMPFLFQHGKATASSTGGTFIRMFKGPAGSGSDEWHFPQALAFATSGITSSAIVSITCDKEIITGGHVDSSIKIISSDGAKTLETAFGHCAPVTCLGLSPDSNYLVTGSRDTTVLLWRIHRAFTSRSSSVSEPSGGTDIPRTTSGSNLSHILADKSRRRRIEGPIHVLRGHQREILCCCVSSDLGIVVSCSDSSDVLLHSIRRGRLIRRLPGVEAHAVCLSSEGIVLTWNKTLNTLNTFTLNGVLIGRAQIPFSGSISCMEISVDGWSALIGINSSMEIDRGSWDLKLNNTEFGDLNQEPDKTDENNRLDVTLPSICFLDLHTLKVFHVLKLGEGQDIISLAQNADNTNLLVSTADKQLIIFTDPALSLKVVDHMLKLGWEGDGLSPLIKS</sequence>
<proteinExistence type="predicted"/>
<accession>A0A251QJB8</accession>
<dbReference type="Gene3D" id="1.10.1540.10">
    <property type="entry name" value="BEACH domain"/>
    <property type="match status" value="1"/>
</dbReference>
<feature type="repeat" description="WD" evidence="3">
    <location>
        <begin position="2431"/>
        <end position="2472"/>
    </location>
</feature>
<feature type="region of interest" description="Disordered" evidence="4">
    <location>
        <begin position="1"/>
        <end position="53"/>
    </location>
</feature>
<keyword evidence="8" id="KW-1185">Reference proteome</keyword>
<evidence type="ECO:0008006" key="9">
    <source>
        <dbReference type="Google" id="ProtNLM"/>
    </source>
</evidence>
<feature type="domain" description="BEACH-type PH" evidence="6">
    <location>
        <begin position="1863"/>
        <end position="1972"/>
    </location>
</feature>
<dbReference type="PROSITE" id="PS50082">
    <property type="entry name" value="WD_REPEATS_2"/>
    <property type="match status" value="1"/>
</dbReference>
<dbReference type="InterPro" id="IPR000409">
    <property type="entry name" value="BEACH_dom"/>
</dbReference>
<dbReference type="SMART" id="SM00320">
    <property type="entry name" value="WD40"/>
    <property type="match status" value="3"/>
</dbReference>
<dbReference type="InterPro" id="IPR036372">
    <property type="entry name" value="BEACH_dom_sf"/>
</dbReference>
<feature type="region of interest" description="Disordered" evidence="4">
    <location>
        <begin position="2472"/>
        <end position="2492"/>
    </location>
</feature>
<feature type="region of interest" description="Disordered" evidence="4">
    <location>
        <begin position="1011"/>
        <end position="1037"/>
    </location>
</feature>
<feature type="compositionally biased region" description="Polar residues" evidence="4">
    <location>
        <begin position="93"/>
        <end position="116"/>
    </location>
</feature>
<evidence type="ECO:0000256" key="2">
    <source>
        <dbReference type="ARBA" id="ARBA00022737"/>
    </source>
</evidence>
<name>A0A251QJB8_PRUPE</name>
<dbReference type="FunFam" id="1.10.1540.10:FF:000001">
    <property type="entry name" value="neurobeachin isoform X1"/>
    <property type="match status" value="1"/>
</dbReference>
<protein>
    <recommendedName>
        <fullName evidence="9">BEACH-type PH domain-containing protein</fullName>
    </recommendedName>
</protein>
<dbReference type="InterPro" id="IPR023362">
    <property type="entry name" value="PH-BEACH_dom"/>
</dbReference>
<feature type="region of interest" description="Disordered" evidence="4">
    <location>
        <begin position="134"/>
        <end position="157"/>
    </location>
</feature>
<dbReference type="Pfam" id="PF20426">
    <property type="entry name" value="NBCH_WD40"/>
    <property type="match status" value="1"/>
</dbReference>
<dbReference type="InterPro" id="IPR015943">
    <property type="entry name" value="WD40/YVTN_repeat-like_dom_sf"/>
</dbReference>
<dbReference type="Gene3D" id="2.30.29.30">
    <property type="entry name" value="Pleckstrin-homology domain (PH domain)/Phosphotyrosine-binding domain (PTB)"/>
    <property type="match status" value="1"/>
</dbReference>
<dbReference type="SUPFAM" id="SSF50978">
    <property type="entry name" value="WD40 repeat-like"/>
    <property type="match status" value="1"/>
</dbReference>
<dbReference type="PROSITE" id="PS50294">
    <property type="entry name" value="WD_REPEATS_REGION"/>
    <property type="match status" value="1"/>
</dbReference>
<dbReference type="Gene3D" id="2.130.10.10">
    <property type="entry name" value="YVTN repeat-like/Quinoprotein amine dehydrogenase"/>
    <property type="match status" value="1"/>
</dbReference>
<feature type="domain" description="BEACH" evidence="5">
    <location>
        <begin position="1987"/>
        <end position="2276"/>
    </location>
</feature>
<dbReference type="InterPro" id="IPR046851">
    <property type="entry name" value="NBCH_WD40"/>
</dbReference>
<dbReference type="SUPFAM" id="SSF50729">
    <property type="entry name" value="PH domain-like"/>
    <property type="match status" value="1"/>
</dbReference>
<dbReference type="Proteomes" id="UP000006882">
    <property type="component" value="Chromosome G2"/>
</dbReference>
<feature type="region of interest" description="Disordered" evidence="4">
    <location>
        <begin position="1809"/>
        <end position="1836"/>
    </location>
</feature>
<evidence type="ECO:0000313" key="7">
    <source>
        <dbReference type="EMBL" id="ONI22755.1"/>
    </source>
</evidence>
<feature type="region of interest" description="Disordered" evidence="4">
    <location>
        <begin position="78"/>
        <end position="116"/>
    </location>
</feature>
<dbReference type="PROSITE" id="PS50197">
    <property type="entry name" value="BEACH"/>
    <property type="match status" value="1"/>
</dbReference>
<dbReference type="InterPro" id="IPR001680">
    <property type="entry name" value="WD40_rpt"/>
</dbReference>
<feature type="compositionally biased region" description="Polar residues" evidence="4">
    <location>
        <begin position="1818"/>
        <end position="1832"/>
    </location>
</feature>
<keyword evidence="2" id="KW-0677">Repeat</keyword>
<dbReference type="Pfam" id="PF15787">
    <property type="entry name" value="DUF4704"/>
    <property type="match status" value="2"/>
</dbReference>
<evidence type="ECO:0000259" key="6">
    <source>
        <dbReference type="PROSITE" id="PS51783"/>
    </source>
</evidence>
<feature type="compositionally biased region" description="Basic and acidic residues" evidence="4">
    <location>
        <begin position="33"/>
        <end position="52"/>
    </location>
</feature>
<dbReference type="InterPro" id="IPR011993">
    <property type="entry name" value="PH-like_dom_sf"/>
</dbReference>
<evidence type="ECO:0000256" key="3">
    <source>
        <dbReference type="PROSITE-ProRule" id="PRU00221"/>
    </source>
</evidence>
<keyword evidence="1 3" id="KW-0853">WD repeat</keyword>
<organism evidence="7 8">
    <name type="scientific">Prunus persica</name>
    <name type="common">Peach</name>
    <name type="synonym">Amygdalus persica</name>
    <dbReference type="NCBI Taxonomy" id="3760"/>
    <lineage>
        <taxon>Eukaryota</taxon>
        <taxon>Viridiplantae</taxon>
        <taxon>Streptophyta</taxon>
        <taxon>Embryophyta</taxon>
        <taxon>Tracheophyta</taxon>
        <taxon>Spermatophyta</taxon>
        <taxon>Magnoliopsida</taxon>
        <taxon>eudicotyledons</taxon>
        <taxon>Gunneridae</taxon>
        <taxon>Pentapetalae</taxon>
        <taxon>rosids</taxon>
        <taxon>fabids</taxon>
        <taxon>Rosales</taxon>
        <taxon>Rosaceae</taxon>
        <taxon>Amygdaloideae</taxon>
        <taxon>Amygdaleae</taxon>
        <taxon>Prunus</taxon>
    </lineage>
</organism>
<dbReference type="PROSITE" id="PS51783">
    <property type="entry name" value="PH_BEACH"/>
    <property type="match status" value="1"/>
</dbReference>
<dbReference type="InterPro" id="IPR050865">
    <property type="entry name" value="BEACH_Domain"/>
</dbReference>
<dbReference type="Pfam" id="PF14844">
    <property type="entry name" value="PH_BEACH"/>
    <property type="match status" value="1"/>
</dbReference>
<dbReference type="CDD" id="cd01201">
    <property type="entry name" value="PH_BEACH"/>
    <property type="match status" value="1"/>
</dbReference>
<reference evidence="7 8" key="1">
    <citation type="journal article" date="2013" name="Nat. Genet.">
        <title>The high-quality draft genome of peach (Prunus persica) identifies unique patterns of genetic diversity, domestication and genome evolution.</title>
        <authorList>
            <consortium name="International Peach Genome Initiative"/>
            <person name="Verde I."/>
            <person name="Abbott A.G."/>
            <person name="Scalabrin S."/>
            <person name="Jung S."/>
            <person name="Shu S."/>
            <person name="Marroni F."/>
            <person name="Zhebentyayeva T."/>
            <person name="Dettori M.T."/>
            <person name="Grimwood J."/>
            <person name="Cattonaro F."/>
            <person name="Zuccolo A."/>
            <person name="Rossini L."/>
            <person name="Jenkins J."/>
            <person name="Vendramin E."/>
            <person name="Meisel L.A."/>
            <person name="Decroocq V."/>
            <person name="Sosinski B."/>
            <person name="Prochnik S."/>
            <person name="Mitros T."/>
            <person name="Policriti A."/>
            <person name="Cipriani G."/>
            <person name="Dondini L."/>
            <person name="Ficklin S."/>
            <person name="Goodstein D.M."/>
            <person name="Xuan P."/>
            <person name="Del Fabbro C."/>
            <person name="Aramini V."/>
            <person name="Copetti D."/>
            <person name="Gonzalez S."/>
            <person name="Horner D.S."/>
            <person name="Falchi R."/>
            <person name="Lucas S."/>
            <person name="Mica E."/>
            <person name="Maldonado J."/>
            <person name="Lazzari B."/>
            <person name="Bielenberg D."/>
            <person name="Pirona R."/>
            <person name="Miculan M."/>
            <person name="Barakat A."/>
            <person name="Testolin R."/>
            <person name="Stella A."/>
            <person name="Tartarini S."/>
            <person name="Tonutti P."/>
            <person name="Arus P."/>
            <person name="Orellana A."/>
            <person name="Wells C."/>
            <person name="Main D."/>
            <person name="Vizzotto G."/>
            <person name="Silva H."/>
            <person name="Salamini F."/>
            <person name="Schmutz J."/>
            <person name="Morgante M."/>
            <person name="Rokhsar D.S."/>
        </authorList>
    </citation>
    <scope>NUCLEOTIDE SEQUENCE [LARGE SCALE GENOMIC DNA]</scope>
    <source>
        <strain evidence="8">cv. Nemared</strain>
    </source>
</reference>
<dbReference type="PANTHER" id="PTHR13743">
    <property type="entry name" value="BEIGE/BEACH-RELATED"/>
    <property type="match status" value="1"/>
</dbReference>
<evidence type="ECO:0000256" key="4">
    <source>
        <dbReference type="SAM" id="MobiDB-lite"/>
    </source>
</evidence>
<feature type="compositionally biased region" description="Basic and acidic residues" evidence="4">
    <location>
        <begin position="1"/>
        <end position="25"/>
    </location>
</feature>
<dbReference type="SMART" id="SM01026">
    <property type="entry name" value="Beach"/>
    <property type="match status" value="1"/>
</dbReference>
<evidence type="ECO:0000256" key="1">
    <source>
        <dbReference type="ARBA" id="ARBA00022574"/>
    </source>
</evidence>
<dbReference type="InterPro" id="IPR031570">
    <property type="entry name" value="NBEA/BDCP_DUF4704"/>
</dbReference>
<dbReference type="SUPFAM" id="SSF81837">
    <property type="entry name" value="BEACH domain"/>
    <property type="match status" value="1"/>
</dbReference>
<feature type="compositionally biased region" description="Polar residues" evidence="4">
    <location>
        <begin position="134"/>
        <end position="143"/>
    </location>
</feature>
<dbReference type="CDD" id="cd06071">
    <property type="entry name" value="Beach"/>
    <property type="match status" value="1"/>
</dbReference>